<dbReference type="InterPro" id="IPR005787">
    <property type="entry name" value="Thr_deHydtase_biosynth"/>
</dbReference>
<dbReference type="GO" id="GO:0006567">
    <property type="term" value="P:L-threonine catabolic process"/>
    <property type="evidence" value="ECO:0007669"/>
    <property type="project" value="TreeGrafter"/>
</dbReference>
<comment type="caution">
    <text evidence="15">The sequence shown here is derived from an EMBL/GenBank/DDBJ whole genome shotgun (WGS) entry which is preliminary data.</text>
</comment>
<keyword evidence="6 13" id="KW-0028">Amino-acid biosynthesis</keyword>
<evidence type="ECO:0000256" key="3">
    <source>
        <dbReference type="ARBA" id="ARBA00004810"/>
    </source>
</evidence>
<dbReference type="Pfam" id="PF00585">
    <property type="entry name" value="Thr_dehydrat_C"/>
    <property type="match status" value="2"/>
</dbReference>
<dbReference type="AlphaFoldDB" id="A0A363UP91"/>
<dbReference type="InterPro" id="IPR038110">
    <property type="entry name" value="TD_ACT-like_sf"/>
</dbReference>
<dbReference type="UniPathway" id="UPA00047">
    <property type="reaction ID" value="UER00054"/>
</dbReference>
<comment type="similarity">
    <text evidence="4 13">Belongs to the serine/threonine dehydratase family.</text>
</comment>
<evidence type="ECO:0000256" key="2">
    <source>
        <dbReference type="ARBA" id="ARBA00001933"/>
    </source>
</evidence>
<keyword evidence="11 13" id="KW-0100">Branched-chain amino acid biosynthesis</keyword>
<evidence type="ECO:0000256" key="5">
    <source>
        <dbReference type="ARBA" id="ARBA00011881"/>
    </source>
</evidence>
<dbReference type="NCBIfam" id="TIGR01124">
    <property type="entry name" value="ilvA_2Cterm"/>
    <property type="match status" value="1"/>
</dbReference>
<name>A0A363UP91_9GAMM</name>
<dbReference type="GO" id="GO:0009097">
    <property type="term" value="P:isoleucine biosynthetic process"/>
    <property type="evidence" value="ECO:0007669"/>
    <property type="project" value="UniProtKB-UniRule"/>
</dbReference>
<evidence type="ECO:0000256" key="10">
    <source>
        <dbReference type="ARBA" id="ARBA00023239"/>
    </source>
</evidence>
<organism evidence="15 16">
    <name type="scientific">Abyssibacter profundi</name>
    <dbReference type="NCBI Taxonomy" id="2182787"/>
    <lineage>
        <taxon>Bacteria</taxon>
        <taxon>Pseudomonadati</taxon>
        <taxon>Pseudomonadota</taxon>
        <taxon>Gammaproteobacteria</taxon>
        <taxon>Chromatiales</taxon>
        <taxon>Oceanococcaceae</taxon>
        <taxon>Abyssibacter</taxon>
    </lineage>
</organism>
<accession>A0A363UP91</accession>
<dbReference type="PANTHER" id="PTHR48078">
    <property type="entry name" value="THREONINE DEHYDRATASE, MITOCHONDRIAL-RELATED"/>
    <property type="match status" value="1"/>
</dbReference>
<evidence type="ECO:0000256" key="1">
    <source>
        <dbReference type="ARBA" id="ARBA00001274"/>
    </source>
</evidence>
<keyword evidence="9 13" id="KW-0663">Pyridoxal phosphate</keyword>
<reference evidence="15 16" key="1">
    <citation type="submission" date="2018-05" db="EMBL/GenBank/DDBJ databases">
        <title>Abyssibacter profundi OUC007T gen. nov., sp. nov, a marine bacterium isolated from seawater of the Mariana Trench.</title>
        <authorList>
            <person name="Zhou S."/>
        </authorList>
    </citation>
    <scope>NUCLEOTIDE SEQUENCE [LARGE SCALE GENOMIC DNA]</scope>
    <source>
        <strain evidence="15 16">OUC007</strain>
    </source>
</reference>
<feature type="domain" description="ACT-like" evidence="14">
    <location>
        <begin position="437"/>
        <end position="508"/>
    </location>
</feature>
<dbReference type="GO" id="GO:0006565">
    <property type="term" value="P:L-serine catabolic process"/>
    <property type="evidence" value="ECO:0007669"/>
    <property type="project" value="TreeGrafter"/>
</dbReference>
<comment type="function">
    <text evidence="12 13">Catalyzes the anaerobic formation of alpha-ketobutyrate and ammonia from threonine in a two-step reaction. The first step involved a dehydration of threonine and a production of enamine intermediates (aminocrotonate), which tautomerizes to its imine form (iminobutyrate). Both intermediates are unstable and short-lived. The second step is the nonenzymatic hydrolysis of the enamine/imine intermediates to form 2-ketobutyrate and free ammonia. In the low water environment of the cell, the second step is accelerated by RidA.</text>
</comment>
<dbReference type="SUPFAM" id="SSF53686">
    <property type="entry name" value="Tryptophan synthase beta subunit-like PLP-dependent enzymes"/>
    <property type="match status" value="1"/>
</dbReference>
<dbReference type="EC" id="4.3.1.19" evidence="13"/>
<feature type="domain" description="ACT-like" evidence="14">
    <location>
        <begin position="342"/>
        <end position="414"/>
    </location>
</feature>
<dbReference type="Gene3D" id="3.40.1020.10">
    <property type="entry name" value="Biosynthetic Threonine Deaminase, Domain 3"/>
    <property type="match status" value="1"/>
</dbReference>
<dbReference type="OrthoDB" id="9811476at2"/>
<dbReference type="GO" id="GO:0004794">
    <property type="term" value="F:threonine deaminase activity"/>
    <property type="evidence" value="ECO:0007669"/>
    <property type="project" value="UniProtKB-UniRule"/>
</dbReference>
<dbReference type="InterPro" id="IPR001926">
    <property type="entry name" value="TrpB-like_PALP"/>
</dbReference>
<dbReference type="NCBIfam" id="NF006674">
    <property type="entry name" value="PRK09224.1"/>
    <property type="match status" value="1"/>
</dbReference>
<gene>
    <name evidence="13 15" type="primary">ilvA</name>
    <name evidence="15" type="ORF">DEH80_04045</name>
</gene>
<dbReference type="Gene3D" id="3.40.50.1100">
    <property type="match status" value="2"/>
</dbReference>
<dbReference type="FunFam" id="3.40.50.1100:FF:000005">
    <property type="entry name" value="Threonine dehydratase catabolic"/>
    <property type="match status" value="1"/>
</dbReference>
<evidence type="ECO:0000256" key="11">
    <source>
        <dbReference type="ARBA" id="ARBA00023304"/>
    </source>
</evidence>
<dbReference type="CDD" id="cd04906">
    <property type="entry name" value="ACT_ThrD-I_1"/>
    <property type="match status" value="1"/>
</dbReference>
<evidence type="ECO:0000313" key="16">
    <source>
        <dbReference type="Proteomes" id="UP000251800"/>
    </source>
</evidence>
<dbReference type="InterPro" id="IPR001721">
    <property type="entry name" value="TD_ACT-like"/>
</dbReference>
<evidence type="ECO:0000259" key="14">
    <source>
        <dbReference type="PROSITE" id="PS51672"/>
    </source>
</evidence>
<evidence type="ECO:0000256" key="13">
    <source>
        <dbReference type="RuleBase" id="RU362012"/>
    </source>
</evidence>
<dbReference type="InterPro" id="IPR045865">
    <property type="entry name" value="ACT-like_dom_sf"/>
</dbReference>
<sequence length="517" mass="56229">MTDAADAAAWPAVDLAQLAQEVEAAVVYDVAQVSPLQPARKLSARLGAPVWLKREDAQPVHSFKLRGAYNRIARLSPSQREAGVVAASAGNHAQGVALAGQTLGIRTTIVMPETTPSIKVDAVRALEAEVVLIGDAYDDALAHAMTLVEQRGQTFIHPYDDPWVMAGQGTVARELLDQHSDPIARVYIPVGGGGLVGGMAAYLKQRRPEIEVVAVEPVDSACLHHALAAGERVVLDQVGLFADGVAVRQIGAYPYAVARQCVDRTVQVSIDEICAAMRAVFEETRSVPEPAGALALAGLERDVMARGAAPGAMVAVVSGANINFDRLRYVAERTALGAHREALLAVTLPEQPGSFLAFCAHIGKRAVTEFNYRYADAQRAQVFVGVAIRDGDRERDALCTEFRQAGYALADLSDNEVAKEHLRHLVGGRADSLADERLFRFEFPERPGALMRFLQQLGGQWNISLFHYRNHGAAFGRVLAGFQVPDAEFETFLERLRAIGYRFWDESENPAYRLFLR</sequence>
<keyword evidence="8" id="KW-0677">Repeat</keyword>
<dbReference type="GO" id="GO:0003941">
    <property type="term" value="F:L-serine ammonia-lyase activity"/>
    <property type="evidence" value="ECO:0007669"/>
    <property type="project" value="TreeGrafter"/>
</dbReference>
<dbReference type="PROSITE" id="PS51672">
    <property type="entry name" value="ACT_LIKE"/>
    <property type="match status" value="2"/>
</dbReference>
<protein>
    <recommendedName>
        <fullName evidence="13">L-threonine dehydratase</fullName>
        <ecNumber evidence="13">4.3.1.19</ecNumber>
    </recommendedName>
    <alternativeName>
        <fullName evidence="13">Threonine deaminase</fullName>
    </alternativeName>
</protein>
<dbReference type="CDD" id="cd01562">
    <property type="entry name" value="Thr-dehyd"/>
    <property type="match status" value="1"/>
</dbReference>
<proteinExistence type="inferred from homology"/>
<comment type="subunit">
    <text evidence="5 13">Homotetramer.</text>
</comment>
<comment type="catalytic activity">
    <reaction evidence="1 13">
        <text>L-threonine = 2-oxobutanoate + NH4(+)</text>
        <dbReference type="Rhea" id="RHEA:22108"/>
        <dbReference type="ChEBI" id="CHEBI:16763"/>
        <dbReference type="ChEBI" id="CHEBI:28938"/>
        <dbReference type="ChEBI" id="CHEBI:57926"/>
        <dbReference type="EC" id="4.3.1.19"/>
    </reaction>
</comment>
<keyword evidence="16" id="KW-1185">Reference proteome</keyword>
<dbReference type="InterPro" id="IPR050147">
    <property type="entry name" value="Ser/Thr_Dehydratase"/>
</dbReference>
<dbReference type="RefSeq" id="WP_109719305.1">
    <property type="nucleotide sequence ID" value="NZ_QEQK01000003.1"/>
</dbReference>
<dbReference type="PROSITE" id="PS00165">
    <property type="entry name" value="DEHYDRATASE_SER_THR"/>
    <property type="match status" value="1"/>
</dbReference>
<dbReference type="GO" id="GO:0030170">
    <property type="term" value="F:pyridoxal phosphate binding"/>
    <property type="evidence" value="ECO:0007669"/>
    <property type="project" value="InterPro"/>
</dbReference>
<comment type="pathway">
    <text evidence="3 13">Amino-acid biosynthesis; L-isoleucine biosynthesis; 2-oxobutanoate from L-threonine: step 1/1.</text>
</comment>
<dbReference type="FunFam" id="3.40.1020.10:FF:000001">
    <property type="entry name" value="L-threonine dehydratase"/>
    <property type="match status" value="1"/>
</dbReference>
<evidence type="ECO:0000256" key="6">
    <source>
        <dbReference type="ARBA" id="ARBA00022605"/>
    </source>
</evidence>
<evidence type="ECO:0000256" key="9">
    <source>
        <dbReference type="ARBA" id="ARBA00022898"/>
    </source>
</evidence>
<dbReference type="EMBL" id="QEQK01000003">
    <property type="protein sequence ID" value="PWN57225.1"/>
    <property type="molecule type" value="Genomic_DNA"/>
</dbReference>
<comment type="cofactor">
    <cofactor evidence="2 13">
        <name>pyridoxal 5'-phosphate</name>
        <dbReference type="ChEBI" id="CHEBI:597326"/>
    </cofactor>
</comment>
<dbReference type="PANTHER" id="PTHR48078:SF11">
    <property type="entry name" value="THREONINE DEHYDRATASE, MITOCHONDRIAL"/>
    <property type="match status" value="1"/>
</dbReference>
<dbReference type="InterPro" id="IPR000634">
    <property type="entry name" value="Ser/Thr_deHydtase_PyrdxlP-BS"/>
</dbReference>
<keyword evidence="7 13" id="KW-0412">Isoleucine biosynthesis</keyword>
<evidence type="ECO:0000256" key="4">
    <source>
        <dbReference type="ARBA" id="ARBA00010869"/>
    </source>
</evidence>
<evidence type="ECO:0000313" key="15">
    <source>
        <dbReference type="EMBL" id="PWN57225.1"/>
    </source>
</evidence>
<dbReference type="InterPro" id="IPR036052">
    <property type="entry name" value="TrpB-like_PALP_sf"/>
</dbReference>
<keyword evidence="10 13" id="KW-0456">Lyase</keyword>
<evidence type="ECO:0000256" key="8">
    <source>
        <dbReference type="ARBA" id="ARBA00022737"/>
    </source>
</evidence>
<evidence type="ECO:0000256" key="12">
    <source>
        <dbReference type="ARBA" id="ARBA00025527"/>
    </source>
</evidence>
<evidence type="ECO:0000256" key="7">
    <source>
        <dbReference type="ARBA" id="ARBA00022624"/>
    </source>
</evidence>
<dbReference type="CDD" id="cd04907">
    <property type="entry name" value="ACT_ThrD-I_2"/>
    <property type="match status" value="1"/>
</dbReference>
<dbReference type="Proteomes" id="UP000251800">
    <property type="component" value="Unassembled WGS sequence"/>
</dbReference>
<dbReference type="Pfam" id="PF00291">
    <property type="entry name" value="PALP"/>
    <property type="match status" value="1"/>
</dbReference>
<dbReference type="SUPFAM" id="SSF55021">
    <property type="entry name" value="ACT-like"/>
    <property type="match status" value="2"/>
</dbReference>